<dbReference type="PANTHER" id="PTHR31859:SF9">
    <property type="entry name" value="TETRATRICOPEPTIDE REPEAT PROTEIN 39B"/>
    <property type="match status" value="1"/>
</dbReference>
<dbReference type="AlphaFoldDB" id="A0A1I7SRJ3"/>
<dbReference type="Proteomes" id="UP000095284">
    <property type="component" value="Unplaced"/>
</dbReference>
<proteinExistence type="predicted"/>
<accession>A0A1I7SRJ3</accession>
<dbReference type="Gene3D" id="1.25.40.10">
    <property type="entry name" value="Tetratricopeptide repeat domain"/>
    <property type="match status" value="1"/>
</dbReference>
<evidence type="ECO:0000313" key="2">
    <source>
        <dbReference type="WBParaSite" id="BXY_1565800.1"/>
    </source>
</evidence>
<evidence type="ECO:0000313" key="1">
    <source>
        <dbReference type="Proteomes" id="UP000095284"/>
    </source>
</evidence>
<sequence>MKPSGGIHLAYSTPNLNQNDAKVEHKEAARSLSDDDFHDAPEYWAHRKDINLLECIAEARIAMNLFLNNHFEEAEARLKPLSDKTMYHALGYSTLLFLQAMMTCDRLALCGRRRDIERFLPPREHAKRGERFAYAMLGRWDWAANHCKRLKDESRWSRCVYTYLLAIYINAYDRGPESEATWRLLCRKIPNIRLRIAGKSIPIEKFCERKSKRFLAENRMYLAHYEFLYFWNVFTILEARPQAFIPEILSNIEQYKVENPTEDPNDLSVYEFLRGVCYRALGELEKAESCFFKVIQNEPRLTDNFYLVPNSTFELSQIRFAQNNLTEAEGLLNKVKQYKGYSLENKLLFRVHAAMENVNKRKG</sequence>
<dbReference type="InterPro" id="IPR019412">
    <property type="entry name" value="IML2/TPR_39"/>
</dbReference>
<organism evidence="1 2">
    <name type="scientific">Bursaphelenchus xylophilus</name>
    <name type="common">Pinewood nematode worm</name>
    <name type="synonym">Aphelenchoides xylophilus</name>
    <dbReference type="NCBI Taxonomy" id="6326"/>
    <lineage>
        <taxon>Eukaryota</taxon>
        <taxon>Metazoa</taxon>
        <taxon>Ecdysozoa</taxon>
        <taxon>Nematoda</taxon>
        <taxon>Chromadorea</taxon>
        <taxon>Rhabditida</taxon>
        <taxon>Tylenchina</taxon>
        <taxon>Tylenchomorpha</taxon>
        <taxon>Aphelenchoidea</taxon>
        <taxon>Aphelenchoididae</taxon>
        <taxon>Bursaphelenchus</taxon>
    </lineage>
</organism>
<dbReference type="SUPFAM" id="SSF48452">
    <property type="entry name" value="TPR-like"/>
    <property type="match status" value="1"/>
</dbReference>
<dbReference type="eggNOG" id="KOG3783">
    <property type="taxonomic scope" value="Eukaryota"/>
</dbReference>
<reference evidence="2" key="1">
    <citation type="submission" date="2016-11" db="UniProtKB">
        <authorList>
            <consortium name="WormBaseParasite"/>
        </authorList>
    </citation>
    <scope>IDENTIFICATION</scope>
</reference>
<protein>
    <submittedName>
        <fullName evidence="2">TPR_REGION domain-containing protein</fullName>
    </submittedName>
</protein>
<dbReference type="PANTHER" id="PTHR31859">
    <property type="entry name" value="TETRATRICOPEPTIDE REPEAT PROTEIN 39 FAMILY MEMBER"/>
    <property type="match status" value="1"/>
</dbReference>
<dbReference type="Pfam" id="PF10300">
    <property type="entry name" value="Iml2-TPR_39"/>
    <property type="match status" value="2"/>
</dbReference>
<name>A0A1I7SRJ3_BURXY</name>
<dbReference type="WBParaSite" id="BXY_1565800.1">
    <property type="protein sequence ID" value="BXY_1565800.1"/>
    <property type="gene ID" value="BXY_1565800"/>
</dbReference>
<dbReference type="InterPro" id="IPR011990">
    <property type="entry name" value="TPR-like_helical_dom_sf"/>
</dbReference>